<dbReference type="AlphaFoldDB" id="A0A7Y9JY69"/>
<accession>A0A7Y9JY69</accession>
<evidence type="ECO:0008006" key="6">
    <source>
        <dbReference type="Google" id="ProtNLM"/>
    </source>
</evidence>
<sequence>MDAAQHVTDPPHRPSGRRPWRGRTWRRRTVVVAACAGVVLLLVAAGEVAARSALADRLDQARDALPAGADVRPGPTPALWQALTATADLRVTLGPDALADALTCTTGRDGLTVTTAAGVVTVAAPVAVGDREVPAELDLLATAEDGALVLRAQTVRVAGFDVPPRALAGRVPEVGRLVDGVHVGGGDGLVVASVQTAADGLELGVRASAPGGTDRLADGSGDRAGCLEG</sequence>
<comment type="caution">
    <text evidence="3">The sequence shown here is derived from an EMBL/GenBank/DDBJ whole genome shotgun (WGS) entry which is preliminary data.</text>
</comment>
<protein>
    <recommendedName>
        <fullName evidence="6">DUF2993 domain-containing protein</fullName>
    </recommendedName>
</protein>
<dbReference type="EMBL" id="BONN01000004">
    <property type="protein sequence ID" value="GIG32496.1"/>
    <property type="molecule type" value="Genomic_DNA"/>
</dbReference>
<evidence type="ECO:0000313" key="3">
    <source>
        <dbReference type="EMBL" id="NYD86616.1"/>
    </source>
</evidence>
<proteinExistence type="predicted"/>
<keyword evidence="5" id="KW-1185">Reference proteome</keyword>
<name>A0A7Y9JY69_9CELL</name>
<dbReference type="Proteomes" id="UP000577956">
    <property type="component" value="Unassembled WGS sequence"/>
</dbReference>
<evidence type="ECO:0000313" key="2">
    <source>
        <dbReference type="EMBL" id="GIG32496.1"/>
    </source>
</evidence>
<feature type="region of interest" description="Disordered" evidence="1">
    <location>
        <begin position="1"/>
        <end position="21"/>
    </location>
</feature>
<gene>
    <name evidence="3" type="ORF">BKA21_002165</name>
    <name evidence="2" type="ORF">Col01nite_16550</name>
</gene>
<dbReference type="RefSeq" id="WP_140458210.1">
    <property type="nucleotide sequence ID" value="NZ_BAABFI010000001.1"/>
</dbReference>
<feature type="region of interest" description="Disordered" evidence="1">
    <location>
        <begin position="208"/>
        <end position="229"/>
    </location>
</feature>
<dbReference type="Proteomes" id="UP000618382">
    <property type="component" value="Unassembled WGS sequence"/>
</dbReference>
<dbReference type="EMBL" id="JACCBK010000001">
    <property type="protein sequence ID" value="NYD86616.1"/>
    <property type="molecule type" value="Genomic_DNA"/>
</dbReference>
<evidence type="ECO:0000313" key="4">
    <source>
        <dbReference type="Proteomes" id="UP000577956"/>
    </source>
</evidence>
<reference evidence="2 5" key="2">
    <citation type="submission" date="2021-01" db="EMBL/GenBank/DDBJ databases">
        <title>Whole genome shotgun sequence of Cellulomonas oligotrophica NBRC 109435.</title>
        <authorList>
            <person name="Komaki H."/>
            <person name="Tamura T."/>
        </authorList>
    </citation>
    <scope>NUCLEOTIDE SEQUENCE [LARGE SCALE GENOMIC DNA]</scope>
    <source>
        <strain evidence="2 5">NBRC 109435</strain>
    </source>
</reference>
<reference evidence="3 4" key="1">
    <citation type="submission" date="2020-07" db="EMBL/GenBank/DDBJ databases">
        <title>Sequencing the genomes of 1000 actinobacteria strains.</title>
        <authorList>
            <person name="Klenk H.-P."/>
        </authorList>
    </citation>
    <scope>NUCLEOTIDE SEQUENCE [LARGE SCALE GENOMIC DNA]</scope>
    <source>
        <strain evidence="3 4">DSM 24482</strain>
    </source>
</reference>
<evidence type="ECO:0000313" key="5">
    <source>
        <dbReference type="Proteomes" id="UP000618382"/>
    </source>
</evidence>
<evidence type="ECO:0000256" key="1">
    <source>
        <dbReference type="SAM" id="MobiDB-lite"/>
    </source>
</evidence>
<organism evidence="3 4">
    <name type="scientific">Cellulomonas oligotrophica</name>
    <dbReference type="NCBI Taxonomy" id="931536"/>
    <lineage>
        <taxon>Bacteria</taxon>
        <taxon>Bacillati</taxon>
        <taxon>Actinomycetota</taxon>
        <taxon>Actinomycetes</taxon>
        <taxon>Micrococcales</taxon>
        <taxon>Cellulomonadaceae</taxon>
        <taxon>Cellulomonas</taxon>
    </lineage>
</organism>